<accession>A0AA44XNY7</accession>
<dbReference type="Proteomes" id="UP000233757">
    <property type="component" value="Unassembled WGS sequence"/>
</dbReference>
<sequence length="96" mass="11594">MSKKLKIESLYNEFLNNEDYKKLNNESNERKVEIFLSEKIHRQILPYFSQIGVHYRIDDYYLIIDPLDSPDIENKSEFLNWLEKSITEKHLLTAQD</sequence>
<evidence type="ECO:0000313" key="1">
    <source>
        <dbReference type="EMBL" id="PQL82416.1"/>
    </source>
</evidence>
<dbReference type="EMBL" id="PHJU02000027">
    <property type="protein sequence ID" value="PQL82416.1"/>
    <property type="molecule type" value="Genomic_DNA"/>
</dbReference>
<gene>
    <name evidence="1" type="ORF">CV954_012635</name>
</gene>
<reference evidence="1 2" key="1">
    <citation type="submission" date="2018-02" db="EMBL/GenBank/DDBJ databases">
        <title>Acinetobacter baumanii whole genome sequence.</title>
        <authorList>
            <person name="Qasim Z.J."/>
        </authorList>
    </citation>
    <scope>NUCLEOTIDE SEQUENCE [LARGE SCALE GENOMIC DNA]</scope>
    <source>
        <strain evidence="1 2">ZQ8</strain>
    </source>
</reference>
<name>A0AA44XNY7_ACIBA</name>
<organism evidence="1 2">
    <name type="scientific">Acinetobacter baumannii</name>
    <dbReference type="NCBI Taxonomy" id="470"/>
    <lineage>
        <taxon>Bacteria</taxon>
        <taxon>Pseudomonadati</taxon>
        <taxon>Pseudomonadota</taxon>
        <taxon>Gammaproteobacteria</taxon>
        <taxon>Moraxellales</taxon>
        <taxon>Moraxellaceae</taxon>
        <taxon>Acinetobacter</taxon>
        <taxon>Acinetobacter calcoaceticus/baumannii complex</taxon>
    </lineage>
</organism>
<dbReference type="RefSeq" id="WP_000038506.1">
    <property type="nucleotide sequence ID" value="NZ_PHJU02000027.1"/>
</dbReference>
<comment type="caution">
    <text evidence="1">The sequence shown here is derived from an EMBL/GenBank/DDBJ whole genome shotgun (WGS) entry which is preliminary data.</text>
</comment>
<protein>
    <submittedName>
        <fullName evidence="1">Uncharacterized protein</fullName>
    </submittedName>
</protein>
<evidence type="ECO:0000313" key="2">
    <source>
        <dbReference type="Proteomes" id="UP000233757"/>
    </source>
</evidence>
<proteinExistence type="predicted"/>
<dbReference type="AlphaFoldDB" id="A0AA44XNY7"/>